<organism evidence="2 3">
    <name type="scientific">Colletotrichum tanaceti</name>
    <dbReference type="NCBI Taxonomy" id="1306861"/>
    <lineage>
        <taxon>Eukaryota</taxon>
        <taxon>Fungi</taxon>
        <taxon>Dikarya</taxon>
        <taxon>Ascomycota</taxon>
        <taxon>Pezizomycotina</taxon>
        <taxon>Sordariomycetes</taxon>
        <taxon>Hypocreomycetidae</taxon>
        <taxon>Glomerellales</taxon>
        <taxon>Glomerellaceae</taxon>
        <taxon>Colletotrichum</taxon>
        <taxon>Colletotrichum destructivum species complex</taxon>
    </lineage>
</organism>
<reference evidence="2 3" key="1">
    <citation type="journal article" date="2019" name="PLoS ONE">
        <title>Comparative genome analysis indicates high evolutionary potential of pathogenicity genes in Colletotrichum tanaceti.</title>
        <authorList>
            <person name="Lelwala R.V."/>
            <person name="Korhonen P.K."/>
            <person name="Young N.D."/>
            <person name="Scott J.B."/>
            <person name="Ades P.A."/>
            <person name="Gasser R.B."/>
            <person name="Taylor P.W.J."/>
        </authorList>
    </citation>
    <scope>NUCLEOTIDE SEQUENCE [LARGE SCALE GENOMIC DNA]</scope>
    <source>
        <strain evidence="2">BRIP57314</strain>
    </source>
</reference>
<dbReference type="EMBL" id="PJEX01000533">
    <property type="protein sequence ID" value="TKW49477.1"/>
    <property type="molecule type" value="Genomic_DNA"/>
</dbReference>
<sequence length="344" mass="37519">MAEDDPGCIVVAALSRPEHSNVATKSLDNGKTCPRPKRKHAAVSRENEGVTAVGTRKSKRLAINRISFCSLPAEIRNAIYEAALVQDSPIEIGTGRKCAIQADTQLFRVSKSVRREALPYFFSSNAFSFDNMEALADWLQLIGRGARVSLRRIGFHDGNEHAHDTSPPPSPEWKCKPFSEDPSQGAHRRATRRVSSLLADAAAVAGDGGLQRLVVRYNYCSCNMGGLLRLLQPVHARPSRGPLASSLADCGERNRRKAAEIADILYKDFKTFFAAALDRGQPPAELARRFAVSGSNFAWYRSPGLPIVVAGTEGQHTTTGGQEAVAQYLEVLLQNYKALTVLSM</sequence>
<proteinExistence type="predicted"/>
<name>A0A4U6X7L3_9PEZI</name>
<evidence type="ECO:0000313" key="2">
    <source>
        <dbReference type="EMBL" id="TKW49477.1"/>
    </source>
</evidence>
<protein>
    <submittedName>
        <fullName evidence="2">Uncharacterized protein</fullName>
    </submittedName>
</protein>
<feature type="region of interest" description="Disordered" evidence="1">
    <location>
        <begin position="157"/>
        <end position="189"/>
    </location>
</feature>
<keyword evidence="3" id="KW-1185">Reference proteome</keyword>
<dbReference type="Proteomes" id="UP000310108">
    <property type="component" value="Unassembled WGS sequence"/>
</dbReference>
<dbReference type="PANTHER" id="PTHR42085">
    <property type="entry name" value="F-BOX DOMAIN-CONTAINING PROTEIN"/>
    <property type="match status" value="1"/>
</dbReference>
<accession>A0A4U6X7L3</accession>
<dbReference type="PANTHER" id="PTHR42085:SF2">
    <property type="entry name" value="F-BOX DOMAIN-CONTAINING PROTEIN"/>
    <property type="match status" value="1"/>
</dbReference>
<gene>
    <name evidence="2" type="ORF">CTA1_2883</name>
</gene>
<dbReference type="InterPro" id="IPR038883">
    <property type="entry name" value="AN11006-like"/>
</dbReference>
<evidence type="ECO:0000256" key="1">
    <source>
        <dbReference type="SAM" id="MobiDB-lite"/>
    </source>
</evidence>
<evidence type="ECO:0000313" key="3">
    <source>
        <dbReference type="Proteomes" id="UP000310108"/>
    </source>
</evidence>
<dbReference type="STRING" id="1306861.A0A4U6X7L3"/>
<comment type="caution">
    <text evidence="2">The sequence shown here is derived from an EMBL/GenBank/DDBJ whole genome shotgun (WGS) entry which is preliminary data.</text>
</comment>
<dbReference type="AlphaFoldDB" id="A0A4U6X7L3"/>